<keyword evidence="1" id="KW-1133">Transmembrane helix</keyword>
<comment type="caution">
    <text evidence="2">The sequence shown here is derived from an EMBL/GenBank/DDBJ whole genome shotgun (WGS) entry which is preliminary data.</text>
</comment>
<dbReference type="Proteomes" id="UP000022447">
    <property type="component" value="Unassembled WGS sequence"/>
</dbReference>
<protein>
    <submittedName>
        <fullName evidence="2">Uncharacterized protein</fullName>
    </submittedName>
</protein>
<sequence>MVGGVAGCRRARRRVPGLASSSLASTFGVRVAVAPVVASAALALVFEAGFTSLAVALPDVAGAALSLLPEPDAGVSDFAAAAAVCDFGVSEASLVSAVVAAVSALPWVETVWPVAVDFEDVAVLAASDLDVSAFEPLPLVSDLAALAVEAFGFDAVDALGLDVVEALDVDFAALFAAGVSAFAAVALVVVAFFAVVLAPVLAGASPALVPAAGAGLTARFRGGAVLAGAASAAFSAARAAGFAAFRATGATPQRFTGRAIGRSQNSRDCCRAAS</sequence>
<evidence type="ECO:0000256" key="1">
    <source>
        <dbReference type="SAM" id="Phobius"/>
    </source>
</evidence>
<evidence type="ECO:0000313" key="2">
    <source>
        <dbReference type="EMBL" id="ETX15285.1"/>
    </source>
</evidence>
<keyword evidence="1" id="KW-0472">Membrane</keyword>
<name>X7EHC7_9RHOB</name>
<keyword evidence="3" id="KW-1185">Reference proteome</keyword>
<proteinExistence type="predicted"/>
<reference evidence="2 3" key="1">
    <citation type="submission" date="2014-01" db="EMBL/GenBank/DDBJ databases">
        <title>Roseivivax halodurans JCM 10272 Genome Sequencing.</title>
        <authorList>
            <person name="Lai Q."/>
            <person name="Li G."/>
            <person name="Shao Z."/>
        </authorList>
    </citation>
    <scope>NUCLEOTIDE SEQUENCE [LARGE SCALE GENOMIC DNA]</scope>
    <source>
        <strain evidence="2 3">JCM 10272</strain>
    </source>
</reference>
<feature type="transmembrane region" description="Helical" evidence="1">
    <location>
        <begin position="171"/>
        <end position="204"/>
    </location>
</feature>
<gene>
    <name evidence="2" type="ORF">OCH239_18405</name>
</gene>
<feature type="transmembrane region" description="Helical" evidence="1">
    <location>
        <begin position="224"/>
        <end position="245"/>
    </location>
</feature>
<organism evidence="2 3">
    <name type="scientific">Roseivivax halodurans JCM 10272</name>
    <dbReference type="NCBI Taxonomy" id="1449350"/>
    <lineage>
        <taxon>Bacteria</taxon>
        <taxon>Pseudomonadati</taxon>
        <taxon>Pseudomonadota</taxon>
        <taxon>Alphaproteobacteria</taxon>
        <taxon>Rhodobacterales</taxon>
        <taxon>Roseobacteraceae</taxon>
        <taxon>Roseivivax</taxon>
    </lineage>
</organism>
<dbReference type="AlphaFoldDB" id="X7EHC7"/>
<keyword evidence="1" id="KW-0812">Transmembrane</keyword>
<accession>X7EHC7</accession>
<evidence type="ECO:0000313" key="3">
    <source>
        <dbReference type="Proteomes" id="UP000022447"/>
    </source>
</evidence>
<dbReference type="EMBL" id="JALZ01000006">
    <property type="protein sequence ID" value="ETX15285.1"/>
    <property type="molecule type" value="Genomic_DNA"/>
</dbReference>